<proteinExistence type="predicted"/>
<organism evidence="1 2">
    <name type="scientific">Trichomonas vaginalis (strain ATCC PRA-98 / G3)</name>
    <dbReference type="NCBI Taxonomy" id="412133"/>
    <lineage>
        <taxon>Eukaryota</taxon>
        <taxon>Metamonada</taxon>
        <taxon>Parabasalia</taxon>
        <taxon>Trichomonadida</taxon>
        <taxon>Trichomonadidae</taxon>
        <taxon>Trichomonas</taxon>
    </lineage>
</organism>
<reference evidence="1" key="2">
    <citation type="journal article" date="2007" name="Science">
        <title>Draft genome sequence of the sexually transmitted pathogen Trichomonas vaginalis.</title>
        <authorList>
            <person name="Carlton J.M."/>
            <person name="Hirt R.P."/>
            <person name="Silva J.C."/>
            <person name="Delcher A.L."/>
            <person name="Schatz M."/>
            <person name="Zhao Q."/>
            <person name="Wortman J.R."/>
            <person name="Bidwell S.L."/>
            <person name="Alsmark U.C.M."/>
            <person name="Besteiro S."/>
            <person name="Sicheritz-Ponten T."/>
            <person name="Noel C.J."/>
            <person name="Dacks J.B."/>
            <person name="Foster P.G."/>
            <person name="Simillion C."/>
            <person name="Van de Peer Y."/>
            <person name="Miranda-Saavedra D."/>
            <person name="Barton G.J."/>
            <person name="Westrop G.D."/>
            <person name="Mueller S."/>
            <person name="Dessi D."/>
            <person name="Fiori P.L."/>
            <person name="Ren Q."/>
            <person name="Paulsen I."/>
            <person name="Zhang H."/>
            <person name="Bastida-Corcuera F.D."/>
            <person name="Simoes-Barbosa A."/>
            <person name="Brown M.T."/>
            <person name="Hayes R.D."/>
            <person name="Mukherjee M."/>
            <person name="Okumura C.Y."/>
            <person name="Schneider R."/>
            <person name="Smith A.J."/>
            <person name="Vanacova S."/>
            <person name="Villalvazo M."/>
            <person name="Haas B.J."/>
            <person name="Pertea M."/>
            <person name="Feldblyum T.V."/>
            <person name="Utterback T.R."/>
            <person name="Shu C.L."/>
            <person name="Osoegawa K."/>
            <person name="de Jong P.J."/>
            <person name="Hrdy I."/>
            <person name="Horvathova L."/>
            <person name="Zubacova Z."/>
            <person name="Dolezal P."/>
            <person name="Malik S.B."/>
            <person name="Logsdon J.M. Jr."/>
            <person name="Henze K."/>
            <person name="Gupta A."/>
            <person name="Wang C.C."/>
            <person name="Dunne R.L."/>
            <person name="Upcroft J.A."/>
            <person name="Upcroft P."/>
            <person name="White O."/>
            <person name="Salzberg S.L."/>
            <person name="Tang P."/>
            <person name="Chiu C.-H."/>
            <person name="Lee Y.-S."/>
            <person name="Embley T.M."/>
            <person name="Coombs G.H."/>
            <person name="Mottram J.C."/>
            <person name="Tachezy J."/>
            <person name="Fraser-Liggett C.M."/>
            <person name="Johnson P.J."/>
        </authorList>
    </citation>
    <scope>NUCLEOTIDE SEQUENCE [LARGE SCALE GENOMIC DNA]</scope>
    <source>
        <strain evidence="1">G3</strain>
    </source>
</reference>
<evidence type="ECO:0000313" key="2">
    <source>
        <dbReference type="Proteomes" id="UP000001542"/>
    </source>
</evidence>
<sequence>MSIPFDISLTNYTIGKKNFSIYAIDEFGYKSEIEYISFTITRVPIIKIISDVDYYYTSNSNISFEVNITDDRSCYLKVVDNENKIAFQTDSIKCDGEEQNVRVEFNLSKYSVGKKNFSVFAEDEFGFRSEIENISILINNSPILKMISTINQFYLPDSDIIFNAKLYDDSFCNITIKHDSIQVFNKFYEVNNDEKIINDQFHIPGYDVGSNHSISIYAIDEFELISEIYNYSYTVGDGSPMIKFSDVMHPISVETRNMKISAYYYIWPGSSKATFVSTINEFTNISLQQFEDFIFDQWNPIILSVSFKYLYRNTMNNISISVINSLLNVSNTLNSSIFLEDFKYDYTVVSRVISFSSVAMLYSGRN</sequence>
<protein>
    <submittedName>
        <fullName evidence="1">Uncharacterized protein</fullName>
    </submittedName>
</protein>
<accession>A2DR75</accession>
<name>A2DR75_TRIV3</name>
<reference evidence="1" key="1">
    <citation type="submission" date="2006-10" db="EMBL/GenBank/DDBJ databases">
        <authorList>
            <person name="Amadeo P."/>
            <person name="Zhao Q."/>
            <person name="Wortman J."/>
            <person name="Fraser-Liggett C."/>
            <person name="Carlton J."/>
        </authorList>
    </citation>
    <scope>NUCLEOTIDE SEQUENCE</scope>
    <source>
        <strain evidence="1">G3</strain>
    </source>
</reference>
<dbReference type="InParanoid" id="A2DR75"/>
<keyword evidence="2" id="KW-1185">Reference proteome</keyword>
<gene>
    <name evidence="1" type="ORF">TVAG_303940</name>
</gene>
<dbReference type="VEuPathDB" id="TrichDB:TVAG_303940"/>
<evidence type="ECO:0000313" key="1">
    <source>
        <dbReference type="EMBL" id="EAY17174.1"/>
    </source>
</evidence>
<dbReference type="RefSeq" id="XP_001329397.1">
    <property type="nucleotide sequence ID" value="XM_001329362.1"/>
</dbReference>
<dbReference type="AlphaFoldDB" id="A2DR75"/>
<dbReference type="EMBL" id="DS113234">
    <property type="protein sequence ID" value="EAY17174.1"/>
    <property type="molecule type" value="Genomic_DNA"/>
</dbReference>
<dbReference type="KEGG" id="tva:4775190"/>
<dbReference type="VEuPathDB" id="TrichDB:TVAGG3_0695760"/>
<dbReference type="Proteomes" id="UP000001542">
    <property type="component" value="Unassembled WGS sequence"/>
</dbReference>